<gene>
    <name evidence="4" type="ORF">C2845_PM01G30910</name>
</gene>
<evidence type="ECO:0000256" key="3">
    <source>
        <dbReference type="ARBA" id="ARBA00023004"/>
    </source>
</evidence>
<proteinExistence type="predicted"/>
<evidence type="ECO:0000313" key="4">
    <source>
        <dbReference type="EMBL" id="RLN40471.1"/>
    </source>
</evidence>
<dbReference type="EMBL" id="PQIB02000001">
    <property type="protein sequence ID" value="RLN40471.1"/>
    <property type="molecule type" value="Genomic_DNA"/>
</dbReference>
<dbReference type="PANTHER" id="PTHR20883:SF15">
    <property type="entry name" value="PHYTANOYL-COA DIOXYGENASE DOMAIN-CONTAINING PROTEIN 1"/>
    <property type="match status" value="1"/>
</dbReference>
<name>A0A3L6TLR4_PANMI</name>
<dbReference type="STRING" id="4540.A0A3L6TLR4"/>
<protein>
    <submittedName>
        <fullName evidence="4">Phytanoyl-CoA dioxygenase 1-like isoform X1</fullName>
    </submittedName>
</protein>
<organism evidence="4 5">
    <name type="scientific">Panicum miliaceum</name>
    <name type="common">Proso millet</name>
    <name type="synonym">Broomcorn millet</name>
    <dbReference type="NCBI Taxonomy" id="4540"/>
    <lineage>
        <taxon>Eukaryota</taxon>
        <taxon>Viridiplantae</taxon>
        <taxon>Streptophyta</taxon>
        <taxon>Embryophyta</taxon>
        <taxon>Tracheophyta</taxon>
        <taxon>Spermatophyta</taxon>
        <taxon>Magnoliopsida</taxon>
        <taxon>Liliopsida</taxon>
        <taxon>Poales</taxon>
        <taxon>Poaceae</taxon>
        <taxon>PACMAD clade</taxon>
        <taxon>Panicoideae</taxon>
        <taxon>Panicodae</taxon>
        <taxon>Paniceae</taxon>
        <taxon>Panicinae</taxon>
        <taxon>Panicum</taxon>
        <taxon>Panicum sect. Panicum</taxon>
    </lineage>
</organism>
<dbReference type="OrthoDB" id="641967at2759"/>
<dbReference type="InterPro" id="IPR008775">
    <property type="entry name" value="Phytyl_CoA_dOase-like"/>
</dbReference>
<dbReference type="PANTHER" id="PTHR20883">
    <property type="entry name" value="PHYTANOYL-COA DIOXYGENASE DOMAIN CONTAINING 1"/>
    <property type="match status" value="1"/>
</dbReference>
<keyword evidence="3" id="KW-0408">Iron</keyword>
<evidence type="ECO:0000256" key="1">
    <source>
        <dbReference type="ARBA" id="ARBA00001962"/>
    </source>
</evidence>
<reference evidence="5" key="1">
    <citation type="journal article" date="2019" name="Nat. Commun.">
        <title>The genome of broomcorn millet.</title>
        <authorList>
            <person name="Zou C."/>
            <person name="Miki D."/>
            <person name="Li D."/>
            <person name="Tang Q."/>
            <person name="Xiao L."/>
            <person name="Rajput S."/>
            <person name="Deng P."/>
            <person name="Jia W."/>
            <person name="Huang R."/>
            <person name="Zhang M."/>
            <person name="Sun Y."/>
            <person name="Hu J."/>
            <person name="Fu X."/>
            <person name="Schnable P.S."/>
            <person name="Li F."/>
            <person name="Zhang H."/>
            <person name="Feng B."/>
            <person name="Zhu X."/>
            <person name="Liu R."/>
            <person name="Schnable J.C."/>
            <person name="Zhu J.-K."/>
            <person name="Zhang H."/>
        </authorList>
    </citation>
    <scope>NUCLEOTIDE SEQUENCE [LARGE SCALE GENOMIC DNA]</scope>
</reference>
<dbReference type="Gene3D" id="2.60.120.620">
    <property type="entry name" value="q2cbj1_9rhob like domain"/>
    <property type="match status" value="1"/>
</dbReference>
<accession>A0A3L6TLR4</accession>
<comment type="caution">
    <text evidence="4">The sequence shown here is derived from an EMBL/GenBank/DDBJ whole genome shotgun (WGS) entry which is preliminary data.</text>
</comment>
<dbReference type="GO" id="GO:0046872">
    <property type="term" value="F:metal ion binding"/>
    <property type="evidence" value="ECO:0007669"/>
    <property type="project" value="UniProtKB-KW"/>
</dbReference>
<dbReference type="Pfam" id="PF05721">
    <property type="entry name" value="PhyH"/>
    <property type="match status" value="1"/>
</dbReference>
<evidence type="ECO:0000256" key="2">
    <source>
        <dbReference type="ARBA" id="ARBA00022723"/>
    </source>
</evidence>
<comment type="cofactor">
    <cofactor evidence="1">
        <name>Fe cation</name>
        <dbReference type="ChEBI" id="CHEBI:24875"/>
    </cofactor>
</comment>
<sequence length="320" mass="35949">MPPAGSLTAEQLNFFDANGYLVLEPFSGEEDVLALRGRMAELIAGLDDGGADGTQHHRAAMDDYCFKSADNISFFYEGYFDFGKFDALLVPAISTVDKAFGDDGCLKQPKELSIRFVGHALHEHDPVFKRFSFSENISSVFPSLGYKRPAIVQSRYIFKLPGVGSEAIQHQDNTYILTEPPSCTGLWLALEDATVNNGCLWAIPGSHKNGLKTRMIRDENGTYFDRPTPSYDHKEFVPLEVKSGGLVLIFYSTENLSPTSRHAFVLHVVDTEGCEWSKGNWLVHDEIFYTEGWEWSNFSHFPNKIYLCLLFSQDTKENCP</sequence>
<dbReference type="SUPFAM" id="SSF51197">
    <property type="entry name" value="Clavaminate synthase-like"/>
    <property type="match status" value="1"/>
</dbReference>
<dbReference type="Proteomes" id="UP000275267">
    <property type="component" value="Unassembled WGS sequence"/>
</dbReference>
<keyword evidence="5" id="KW-1185">Reference proteome</keyword>
<dbReference type="GO" id="GO:0048244">
    <property type="term" value="F:phytanoyl-CoA dioxygenase activity"/>
    <property type="evidence" value="ECO:0007669"/>
    <property type="project" value="TreeGrafter"/>
</dbReference>
<keyword evidence="2" id="KW-0479">Metal-binding</keyword>
<evidence type="ECO:0000313" key="5">
    <source>
        <dbReference type="Proteomes" id="UP000275267"/>
    </source>
</evidence>
<dbReference type="AlphaFoldDB" id="A0A3L6TLR4"/>